<dbReference type="InterPro" id="IPR008927">
    <property type="entry name" value="6-PGluconate_DH-like_C_sf"/>
</dbReference>
<dbReference type="InterPro" id="IPR028939">
    <property type="entry name" value="P5C_Rdtase_cat_N"/>
</dbReference>
<evidence type="ECO:0000256" key="1">
    <source>
        <dbReference type="ARBA" id="ARBA00005525"/>
    </source>
</evidence>
<dbReference type="PANTHER" id="PTHR11645">
    <property type="entry name" value="PYRROLINE-5-CARBOXYLATE REDUCTASE"/>
    <property type="match status" value="1"/>
</dbReference>
<dbReference type="Gene3D" id="3.40.50.720">
    <property type="entry name" value="NAD(P)-binding Rossmann-like Domain"/>
    <property type="match status" value="1"/>
</dbReference>
<gene>
    <name evidence="3" type="ORF">VA596_01115</name>
</gene>
<reference evidence="3 4" key="1">
    <citation type="submission" date="2023-12" db="EMBL/GenBank/DDBJ databases">
        <title>Amycolatopsis sp. V23-08.</title>
        <authorList>
            <person name="Somphong A."/>
        </authorList>
    </citation>
    <scope>NUCLEOTIDE SEQUENCE [LARGE SCALE GENOMIC DNA]</scope>
    <source>
        <strain evidence="3 4">V23-08</strain>
    </source>
</reference>
<dbReference type="InterPro" id="IPR036291">
    <property type="entry name" value="NAD(P)-bd_dom_sf"/>
</dbReference>
<dbReference type="Pfam" id="PF03807">
    <property type="entry name" value="F420_oxidored"/>
    <property type="match status" value="1"/>
</dbReference>
<dbReference type="PIRSF" id="PIRSF000193">
    <property type="entry name" value="Pyrrol-5-carb_rd"/>
    <property type="match status" value="1"/>
</dbReference>
<dbReference type="SUPFAM" id="SSF51735">
    <property type="entry name" value="NAD(P)-binding Rossmann-fold domains"/>
    <property type="match status" value="1"/>
</dbReference>
<organism evidence="3 4">
    <name type="scientific">Amycolatopsis heterodermiae</name>
    <dbReference type="NCBI Taxonomy" id="3110235"/>
    <lineage>
        <taxon>Bacteria</taxon>
        <taxon>Bacillati</taxon>
        <taxon>Actinomycetota</taxon>
        <taxon>Actinomycetes</taxon>
        <taxon>Pseudonocardiales</taxon>
        <taxon>Pseudonocardiaceae</taxon>
        <taxon>Amycolatopsis</taxon>
    </lineage>
</organism>
<sequence>MQSYGFVGTGEITAAIVEGLGVAAPPDVFLSPRNHDVAHALAARFPNVRVCGGNQEVLDSTTTIVVAVRPQVAREVLAGLVFRPEHVVVSVLAGVSLEQLREWTAPAARQVRSIPLPTVSRGAGRTALYPDDPVARALFESVGDVVVPRDEAALATFSTATATFAAHLDQLATIARWMTEHGVAAEEADAYVAHVFGELGRTLLTHPGTLEDLAGKHMTPGGINEQFLTDLRGDGLPDSVRKGLDAVLARVSGQ</sequence>
<dbReference type="SUPFAM" id="SSF48179">
    <property type="entry name" value="6-phosphogluconate dehydrogenase C-terminal domain-like"/>
    <property type="match status" value="1"/>
</dbReference>
<evidence type="ECO:0000313" key="4">
    <source>
        <dbReference type="Proteomes" id="UP001304298"/>
    </source>
</evidence>
<dbReference type="Proteomes" id="UP001304298">
    <property type="component" value="Unassembled WGS sequence"/>
</dbReference>
<dbReference type="RefSeq" id="WP_323322643.1">
    <property type="nucleotide sequence ID" value="NZ_JAYFSI010000001.1"/>
</dbReference>
<dbReference type="EMBL" id="JAYFSI010000001">
    <property type="protein sequence ID" value="MEA5358119.1"/>
    <property type="molecule type" value="Genomic_DNA"/>
</dbReference>
<keyword evidence="4" id="KW-1185">Reference proteome</keyword>
<comment type="similarity">
    <text evidence="1">Belongs to the pyrroline-5-carboxylate reductase family.</text>
</comment>
<dbReference type="InterPro" id="IPR000304">
    <property type="entry name" value="Pyrroline-COOH_reductase"/>
</dbReference>
<evidence type="ECO:0000313" key="3">
    <source>
        <dbReference type="EMBL" id="MEA5358119.1"/>
    </source>
</evidence>
<protein>
    <submittedName>
        <fullName evidence="3">NAD(P)-binding domain-containing protein</fullName>
    </submittedName>
</protein>
<comment type="caution">
    <text evidence="3">The sequence shown here is derived from an EMBL/GenBank/DDBJ whole genome shotgun (WGS) entry which is preliminary data.</text>
</comment>
<name>A0ABU5QXA3_9PSEU</name>
<proteinExistence type="inferred from homology"/>
<dbReference type="PANTHER" id="PTHR11645:SF13">
    <property type="entry name" value="PYRROLINE-5-CARBOXYLATE REDUCTASE CATALYTIC N-TERMINAL DOMAIN-CONTAINING PROTEIN"/>
    <property type="match status" value="1"/>
</dbReference>
<feature type="domain" description="Pyrroline-5-carboxylate reductase catalytic N-terminal" evidence="2">
    <location>
        <begin position="4"/>
        <end position="94"/>
    </location>
</feature>
<evidence type="ECO:0000259" key="2">
    <source>
        <dbReference type="Pfam" id="PF03807"/>
    </source>
</evidence>
<accession>A0ABU5QXA3</accession>